<dbReference type="InterPro" id="IPR026456">
    <property type="entry name" value="GCTrfase_AglJ"/>
</dbReference>
<comment type="caution">
    <text evidence="3">The sequence shown here is derived from an EMBL/GenBank/DDBJ whole genome shotgun (WGS) entry which is preliminary data.</text>
</comment>
<dbReference type="PANTHER" id="PTHR48090:SF7">
    <property type="entry name" value="RFBJ PROTEIN"/>
    <property type="match status" value="1"/>
</dbReference>
<keyword evidence="1" id="KW-0812">Transmembrane</keyword>
<feature type="transmembrane region" description="Helical" evidence="1">
    <location>
        <begin position="262"/>
        <end position="289"/>
    </location>
</feature>
<accession>A0A7Z7FDI9</accession>
<evidence type="ECO:0000313" key="4">
    <source>
        <dbReference type="Proteomes" id="UP000199259"/>
    </source>
</evidence>
<dbReference type="NCBIfam" id="TIGR04182">
    <property type="entry name" value="glyco_TIGR04182"/>
    <property type="match status" value="1"/>
</dbReference>
<dbReference type="CDD" id="cd04179">
    <property type="entry name" value="DPM_DPG-synthase_like"/>
    <property type="match status" value="1"/>
</dbReference>
<feature type="transmembrane region" description="Helical" evidence="1">
    <location>
        <begin position="228"/>
        <end position="250"/>
    </location>
</feature>
<dbReference type="OrthoDB" id="103472at2157"/>
<proteinExistence type="predicted"/>
<evidence type="ECO:0000259" key="2">
    <source>
        <dbReference type="Pfam" id="PF00535"/>
    </source>
</evidence>
<name>A0A7Z7FDI9_9EURY</name>
<dbReference type="InterPro" id="IPR001173">
    <property type="entry name" value="Glyco_trans_2-like"/>
</dbReference>
<dbReference type="InterPro" id="IPR029044">
    <property type="entry name" value="Nucleotide-diphossugar_trans"/>
</dbReference>
<feature type="domain" description="Glycosyltransferase 2-like" evidence="2">
    <location>
        <begin position="7"/>
        <end position="161"/>
    </location>
</feature>
<dbReference type="Proteomes" id="UP000199259">
    <property type="component" value="Unassembled WGS sequence"/>
</dbReference>
<dbReference type="GO" id="GO:0016757">
    <property type="term" value="F:glycosyltransferase activity"/>
    <property type="evidence" value="ECO:0007669"/>
    <property type="project" value="UniProtKB-KW"/>
</dbReference>
<dbReference type="EMBL" id="FNCA01000011">
    <property type="protein sequence ID" value="SDG29862.1"/>
    <property type="molecule type" value="Genomic_DNA"/>
</dbReference>
<evidence type="ECO:0000256" key="1">
    <source>
        <dbReference type="SAM" id="Phobius"/>
    </source>
</evidence>
<dbReference type="Gene3D" id="3.90.550.10">
    <property type="entry name" value="Spore Coat Polysaccharide Biosynthesis Protein SpsA, Chain A"/>
    <property type="match status" value="1"/>
</dbReference>
<keyword evidence="3" id="KW-0808">Transferase</keyword>
<dbReference type="PANTHER" id="PTHR48090">
    <property type="entry name" value="UNDECAPRENYL-PHOSPHATE 4-DEOXY-4-FORMAMIDO-L-ARABINOSE TRANSFERASE-RELATED"/>
    <property type="match status" value="1"/>
</dbReference>
<sequence>MSNENVCILLPTLNEEATIGQVIRDFRSEGFDNILVIDGNSKDGTREIARSEGARVVVQTGKGKGQAIKQAFELITEDYVVMADGDGTNLAKDVHAVLGPVLEGKADHVMGNRLVDFEKGAFTRLNLFGNKVINKMFGMAYGVWLNDILTGYRAFNKKAIKSFELKKMGFEVESEITIESVKKDLRIVEVPTTYLARSSQGATKLNPLKDGFRIGSTIYKMAKLHNPMFYFGIIGGIFIVAGLIVGIYVVHQWFHGITRIPMTILTTLLVVAGFQMFIFGMLSDLMVTLHRENMRMLRKITEYIEKDDD</sequence>
<dbReference type="Pfam" id="PF00535">
    <property type="entry name" value="Glycos_transf_2"/>
    <property type="match status" value="1"/>
</dbReference>
<reference evidence="3 4" key="1">
    <citation type="submission" date="2016-10" db="EMBL/GenBank/DDBJ databases">
        <authorList>
            <person name="Varghese N."/>
            <person name="Submissions S."/>
        </authorList>
    </citation>
    <scope>NUCLEOTIDE SEQUENCE [LARGE SCALE GENOMIC DNA]</scope>
    <source>
        <strain evidence="3 4">PL 12/M</strain>
    </source>
</reference>
<keyword evidence="1" id="KW-1133">Transmembrane helix</keyword>
<dbReference type="InterPro" id="IPR050256">
    <property type="entry name" value="Glycosyltransferase_2"/>
</dbReference>
<dbReference type="AlphaFoldDB" id="A0A7Z7FDI9"/>
<dbReference type="SUPFAM" id="SSF53448">
    <property type="entry name" value="Nucleotide-diphospho-sugar transferases"/>
    <property type="match status" value="1"/>
</dbReference>
<keyword evidence="4" id="KW-1185">Reference proteome</keyword>
<evidence type="ECO:0000313" key="3">
    <source>
        <dbReference type="EMBL" id="SDG29862.1"/>
    </source>
</evidence>
<organism evidence="3 4">
    <name type="scientific">Methanolobus vulcani</name>
    <dbReference type="NCBI Taxonomy" id="38026"/>
    <lineage>
        <taxon>Archaea</taxon>
        <taxon>Methanobacteriati</taxon>
        <taxon>Methanobacteriota</taxon>
        <taxon>Stenosarchaea group</taxon>
        <taxon>Methanomicrobia</taxon>
        <taxon>Methanosarcinales</taxon>
        <taxon>Methanosarcinaceae</taxon>
        <taxon>Methanolobus</taxon>
    </lineage>
</organism>
<gene>
    <name evidence="3" type="ORF">SAMN04488589_2636</name>
</gene>
<dbReference type="RefSeq" id="WP_091710907.1">
    <property type="nucleotide sequence ID" value="NZ_FNCA01000011.1"/>
</dbReference>
<keyword evidence="3" id="KW-0328">Glycosyltransferase</keyword>
<protein>
    <submittedName>
        <fullName evidence="3">Dolichol-phosphate mannosyltransferase</fullName>
    </submittedName>
</protein>
<keyword evidence="1" id="KW-0472">Membrane</keyword>